<evidence type="ECO:0000256" key="1">
    <source>
        <dbReference type="SAM" id="MobiDB-lite"/>
    </source>
</evidence>
<proteinExistence type="predicted"/>
<feature type="region of interest" description="Disordered" evidence="1">
    <location>
        <begin position="84"/>
        <end position="112"/>
    </location>
</feature>
<keyword evidence="4" id="KW-1185">Reference proteome</keyword>
<evidence type="ECO:0000313" key="3">
    <source>
        <dbReference type="EMBL" id="KAK1390356.1"/>
    </source>
</evidence>
<sequence length="125" mass="14077">MQPSLLKFLISQSLEDSLVLQDKFEEVFEMKILFLLIVAMMLFVFGTNLTDAKRIPFGEIRRNSVLSENSPKVKITVADYKHPKSSNTVEAQTNEDDSNVSYGHNKAGSSSETHHTFKCVTMSCD</sequence>
<keyword evidence="2" id="KW-0812">Transmembrane</keyword>
<keyword evidence="2" id="KW-0472">Membrane</keyword>
<evidence type="ECO:0000256" key="2">
    <source>
        <dbReference type="SAM" id="Phobius"/>
    </source>
</evidence>
<reference evidence="3" key="1">
    <citation type="submission" date="2023-02" db="EMBL/GenBank/DDBJ databases">
        <title>Genome of toxic invasive species Heracleum sosnowskyi carries increased number of genes despite the absence of recent whole-genome duplications.</title>
        <authorList>
            <person name="Schelkunov M."/>
            <person name="Shtratnikova V."/>
            <person name="Makarenko M."/>
            <person name="Klepikova A."/>
            <person name="Omelchenko D."/>
            <person name="Novikova G."/>
            <person name="Obukhova E."/>
            <person name="Bogdanov V."/>
            <person name="Penin A."/>
            <person name="Logacheva M."/>
        </authorList>
    </citation>
    <scope>NUCLEOTIDE SEQUENCE</scope>
    <source>
        <strain evidence="3">Hsosn_3</strain>
        <tissue evidence="3">Leaf</tissue>
    </source>
</reference>
<organism evidence="3 4">
    <name type="scientific">Heracleum sosnowskyi</name>
    <dbReference type="NCBI Taxonomy" id="360622"/>
    <lineage>
        <taxon>Eukaryota</taxon>
        <taxon>Viridiplantae</taxon>
        <taxon>Streptophyta</taxon>
        <taxon>Embryophyta</taxon>
        <taxon>Tracheophyta</taxon>
        <taxon>Spermatophyta</taxon>
        <taxon>Magnoliopsida</taxon>
        <taxon>eudicotyledons</taxon>
        <taxon>Gunneridae</taxon>
        <taxon>Pentapetalae</taxon>
        <taxon>asterids</taxon>
        <taxon>campanulids</taxon>
        <taxon>Apiales</taxon>
        <taxon>Apiaceae</taxon>
        <taxon>Apioideae</taxon>
        <taxon>apioid superclade</taxon>
        <taxon>Tordylieae</taxon>
        <taxon>Tordyliinae</taxon>
        <taxon>Heracleum</taxon>
    </lineage>
</organism>
<feature type="compositionally biased region" description="Polar residues" evidence="1">
    <location>
        <begin position="99"/>
        <end position="111"/>
    </location>
</feature>
<protein>
    <submittedName>
        <fullName evidence="3">Uncharacterized protein</fullName>
    </submittedName>
</protein>
<dbReference type="AlphaFoldDB" id="A0AAD8IT49"/>
<name>A0AAD8IT49_9APIA</name>
<accession>A0AAD8IT49</accession>
<keyword evidence="2" id="KW-1133">Transmembrane helix</keyword>
<gene>
    <name evidence="3" type="ORF">POM88_018534</name>
</gene>
<evidence type="ECO:0000313" key="4">
    <source>
        <dbReference type="Proteomes" id="UP001237642"/>
    </source>
</evidence>
<reference evidence="3" key="2">
    <citation type="submission" date="2023-05" db="EMBL/GenBank/DDBJ databases">
        <authorList>
            <person name="Schelkunov M.I."/>
        </authorList>
    </citation>
    <scope>NUCLEOTIDE SEQUENCE</scope>
    <source>
        <strain evidence="3">Hsosn_3</strain>
        <tissue evidence="3">Leaf</tissue>
    </source>
</reference>
<comment type="caution">
    <text evidence="3">The sequence shown here is derived from an EMBL/GenBank/DDBJ whole genome shotgun (WGS) entry which is preliminary data.</text>
</comment>
<dbReference type="Proteomes" id="UP001237642">
    <property type="component" value="Unassembled WGS sequence"/>
</dbReference>
<dbReference type="EMBL" id="JAUIZM010000004">
    <property type="protein sequence ID" value="KAK1390356.1"/>
    <property type="molecule type" value="Genomic_DNA"/>
</dbReference>
<feature type="transmembrane region" description="Helical" evidence="2">
    <location>
        <begin position="32"/>
        <end position="52"/>
    </location>
</feature>